<reference evidence="1" key="1">
    <citation type="submission" date="2020-05" db="UniProtKB">
        <authorList>
            <consortium name="EnsemblMetazoa"/>
        </authorList>
    </citation>
    <scope>IDENTIFICATION</scope>
    <source>
        <strain evidence="1">Yale</strain>
    </source>
</reference>
<dbReference type="EMBL" id="CCAG010005076">
    <property type="status" value="NOT_ANNOTATED_CDS"/>
    <property type="molecule type" value="Genomic_DNA"/>
</dbReference>
<dbReference type="Proteomes" id="UP000092444">
    <property type="component" value="Unassembled WGS sequence"/>
</dbReference>
<accession>A0A1B0G679</accession>
<keyword evidence="2" id="KW-1185">Reference proteome</keyword>
<name>A0A1B0G679_GLOMM</name>
<dbReference type="VEuPathDB" id="VectorBase:GMOY008823"/>
<protein>
    <submittedName>
        <fullName evidence="1">Uncharacterized protein</fullName>
    </submittedName>
</protein>
<sequence>MFLLKQQVQQLYWPLSQNVPLKYLLKDDGGENGNIAEIIAEWDGNLDKHRDYFSKSTQ</sequence>
<dbReference type="Gene3D" id="1.20.5.1200">
    <property type="entry name" value="Alpha-tocopherol transfer"/>
    <property type="match status" value="1"/>
</dbReference>
<dbReference type="EnsemblMetazoa" id="GMOY008823-RA">
    <property type="protein sequence ID" value="GMOY008823-PA"/>
    <property type="gene ID" value="GMOY008823"/>
</dbReference>
<dbReference type="AlphaFoldDB" id="A0A1B0G679"/>
<proteinExistence type="predicted"/>
<evidence type="ECO:0000313" key="2">
    <source>
        <dbReference type="Proteomes" id="UP000092444"/>
    </source>
</evidence>
<organism evidence="1 2">
    <name type="scientific">Glossina morsitans morsitans</name>
    <name type="common">Savannah tsetse fly</name>
    <dbReference type="NCBI Taxonomy" id="37546"/>
    <lineage>
        <taxon>Eukaryota</taxon>
        <taxon>Metazoa</taxon>
        <taxon>Ecdysozoa</taxon>
        <taxon>Arthropoda</taxon>
        <taxon>Hexapoda</taxon>
        <taxon>Insecta</taxon>
        <taxon>Pterygota</taxon>
        <taxon>Neoptera</taxon>
        <taxon>Endopterygota</taxon>
        <taxon>Diptera</taxon>
        <taxon>Brachycera</taxon>
        <taxon>Muscomorpha</taxon>
        <taxon>Hippoboscoidea</taxon>
        <taxon>Glossinidae</taxon>
        <taxon>Glossina</taxon>
    </lineage>
</organism>
<evidence type="ECO:0000313" key="1">
    <source>
        <dbReference type="EnsemblMetazoa" id="GMOY008823-PA"/>
    </source>
</evidence>